<keyword evidence="3" id="KW-1185">Reference proteome</keyword>
<feature type="compositionally biased region" description="Basic and acidic residues" evidence="1">
    <location>
        <begin position="640"/>
        <end position="652"/>
    </location>
</feature>
<name>A0A563VSX2_9CYAN</name>
<organism evidence="2 3">
    <name type="scientific">Hyella patelloides LEGE 07179</name>
    <dbReference type="NCBI Taxonomy" id="945734"/>
    <lineage>
        <taxon>Bacteria</taxon>
        <taxon>Bacillati</taxon>
        <taxon>Cyanobacteriota</taxon>
        <taxon>Cyanophyceae</taxon>
        <taxon>Pleurocapsales</taxon>
        <taxon>Hyellaceae</taxon>
        <taxon>Hyella</taxon>
    </lineage>
</organism>
<dbReference type="EMBL" id="CAACVJ010000188">
    <property type="protein sequence ID" value="VEP14487.1"/>
    <property type="molecule type" value="Genomic_DNA"/>
</dbReference>
<proteinExistence type="predicted"/>
<reference evidence="2 3" key="1">
    <citation type="submission" date="2019-01" db="EMBL/GenBank/DDBJ databases">
        <authorList>
            <person name="Brito A."/>
        </authorList>
    </citation>
    <scope>NUCLEOTIDE SEQUENCE [LARGE SCALE GENOMIC DNA]</scope>
    <source>
        <strain evidence="2">1</strain>
    </source>
</reference>
<protein>
    <submittedName>
        <fullName evidence="2">Uncharacterized protein</fullName>
    </submittedName>
</protein>
<accession>A0A563VSX2</accession>
<feature type="region of interest" description="Disordered" evidence="1">
    <location>
        <begin position="640"/>
        <end position="662"/>
    </location>
</feature>
<dbReference type="Proteomes" id="UP000320055">
    <property type="component" value="Unassembled WGS sequence"/>
</dbReference>
<evidence type="ECO:0000313" key="2">
    <source>
        <dbReference type="EMBL" id="VEP14487.1"/>
    </source>
</evidence>
<gene>
    <name evidence="2" type="ORF">H1P_2680009</name>
</gene>
<dbReference type="AlphaFoldDB" id="A0A563VSX2"/>
<dbReference type="OrthoDB" id="425592at2"/>
<sequence>MKKNTAKTNQLPKDPQGQRFIAWFPHRWNFIEADEFDSNHPKISRKARRQAWQKARKAAKSKGKSKPNWRTETEYEIEPVVLWYRWKDFNDLVGVSFDKQTLYAVADIDRGSSIHPYNNEKAFREWLRSFEDIGLHNYVIIRSSFSDGLHIYFPLPEKTGTFNLACALQICSEKAGIKVKSGELEIFPNTKSFCKYKPTAYKAHRLPLQPYTGSVILDNDLNPIGDSTELFCDQMEWAAARQDMKALEIACNVAREIINFRRFGTRNKTQLAKFKRDLEIIIAEGWTGKGQSNFLLGKIAAYGMIFTEHEGEELANYIAQTAIACDGYQEYCNHHDDIKRRARDYGKSAERYYWKPGTPRKRAGTYRSNFCNFTNSNPNHNQQVAEKAQNRIIDGVNSLLSKGINLIVTGIVAFRKALREEIQKLHGVSVGIATLKKYNHLWHPKEKGIVLGTVSSTSMVTEPEIEIEEKPEIESDISVETSDIEEKIPEPTPDPLHPETTPVKEPKHSEIKGCTHLNSQTAKTETPKHSEIKGCTHLPLYEGLNSLDAMVGNYFLYSGQTVSGLIGFKNSQNSQVRTLEPNELVKLISTYHSSDLRDEPPLRKIVYVQPIERAKQEQWEDEAGIAVFLDRLEKLELLSEPNQKKEPKKQEIYKINNNKSTK</sequence>
<evidence type="ECO:0000256" key="1">
    <source>
        <dbReference type="SAM" id="MobiDB-lite"/>
    </source>
</evidence>
<dbReference type="RefSeq" id="WP_144873115.1">
    <property type="nucleotide sequence ID" value="NZ_LR214011.1"/>
</dbReference>
<evidence type="ECO:0000313" key="3">
    <source>
        <dbReference type="Proteomes" id="UP000320055"/>
    </source>
</evidence>
<feature type="region of interest" description="Disordered" evidence="1">
    <location>
        <begin position="486"/>
        <end position="509"/>
    </location>
</feature>